<dbReference type="EMBL" id="DTMF01000067">
    <property type="protein sequence ID" value="HGF33262.1"/>
    <property type="molecule type" value="Genomic_DNA"/>
</dbReference>
<dbReference type="InterPro" id="IPR029016">
    <property type="entry name" value="GAF-like_dom_sf"/>
</dbReference>
<dbReference type="AlphaFoldDB" id="A0A7C3V223"/>
<reference evidence="3" key="1">
    <citation type="journal article" date="2020" name="mSystems">
        <title>Genome- and Community-Level Interaction Insights into Carbon Utilization and Element Cycling Functions of Hydrothermarchaeota in Hydrothermal Sediment.</title>
        <authorList>
            <person name="Zhou Z."/>
            <person name="Liu Y."/>
            <person name="Xu W."/>
            <person name="Pan J."/>
            <person name="Luo Z.H."/>
            <person name="Li M."/>
        </authorList>
    </citation>
    <scope>NUCLEOTIDE SEQUENCE [LARGE SCALE GENOMIC DNA]</scope>
    <source>
        <strain evidence="3">SpSt-897</strain>
    </source>
</reference>
<protein>
    <submittedName>
        <fullName evidence="3">GAF domain-containing protein</fullName>
    </submittedName>
</protein>
<accession>A0A7C3V223</accession>
<comment type="caution">
    <text evidence="3">The sequence shown here is derived from an EMBL/GenBank/DDBJ whole genome shotgun (WGS) entry which is preliminary data.</text>
</comment>
<dbReference type="PANTHER" id="PTHR43156:SF2">
    <property type="entry name" value="STAGE II SPORULATION PROTEIN E"/>
    <property type="match status" value="1"/>
</dbReference>
<proteinExistence type="predicted"/>
<evidence type="ECO:0000259" key="2">
    <source>
        <dbReference type="SMART" id="SM00065"/>
    </source>
</evidence>
<feature type="domain" description="GAF" evidence="2">
    <location>
        <begin position="25"/>
        <end position="170"/>
    </location>
</feature>
<gene>
    <name evidence="3" type="ORF">ENW96_02590</name>
</gene>
<organism evidence="3">
    <name type="scientific">Desulfobacca acetoxidans</name>
    <dbReference type="NCBI Taxonomy" id="60893"/>
    <lineage>
        <taxon>Bacteria</taxon>
        <taxon>Pseudomonadati</taxon>
        <taxon>Thermodesulfobacteriota</taxon>
        <taxon>Desulfobaccia</taxon>
        <taxon>Desulfobaccales</taxon>
        <taxon>Desulfobaccaceae</taxon>
        <taxon>Desulfobacca</taxon>
    </lineage>
</organism>
<keyword evidence="1" id="KW-0378">Hydrolase</keyword>
<evidence type="ECO:0000256" key="1">
    <source>
        <dbReference type="ARBA" id="ARBA00022801"/>
    </source>
</evidence>
<dbReference type="InterPro" id="IPR003018">
    <property type="entry name" value="GAF"/>
</dbReference>
<dbReference type="SMART" id="SM00065">
    <property type="entry name" value="GAF"/>
    <property type="match status" value="2"/>
</dbReference>
<dbReference type="PANTHER" id="PTHR43156">
    <property type="entry name" value="STAGE II SPORULATION PROTEIN E-RELATED"/>
    <property type="match status" value="1"/>
</dbReference>
<feature type="domain" description="GAF" evidence="2">
    <location>
        <begin position="191"/>
        <end position="336"/>
    </location>
</feature>
<dbReference type="InterPro" id="IPR052016">
    <property type="entry name" value="Bact_Sigma-Reg"/>
</dbReference>
<dbReference type="SUPFAM" id="SSF55781">
    <property type="entry name" value="GAF domain-like"/>
    <property type="match status" value="2"/>
</dbReference>
<evidence type="ECO:0000313" key="3">
    <source>
        <dbReference type="EMBL" id="HGF33262.1"/>
    </source>
</evidence>
<sequence>MMAFHERMYLRSFIDISKTLASTLAVNEVLDLIVRQVTEAMNRKGATIRLVNPKTNTLELVAAVGLSEKYLSKGPVGLDKSIADALSGRPVAIYDATSDPRMQYPQEAKEEGIASMLAIPMVYKGKVIGVMRLITSEPREFTLDEVDFACAIADLGAQAISNAQMYEARIRELNFLKGLLEVSKAINSALDVKKVLQLLVKNATTALDIKAAAVRLLDENRQQMELVASYGLSERYITKGPVTSDKSIAEAMLGKAVSIYDVAQDPRATYPKESAEEGIRSILSVPISLKGNVIGVLRIYTAEHREFTDDEITFISSLAEQAALAMENARMYQKLKGEYEELMGDLYRFTDFTRGL</sequence>
<dbReference type="Pfam" id="PF13185">
    <property type="entry name" value="GAF_2"/>
    <property type="match status" value="2"/>
</dbReference>
<dbReference type="GO" id="GO:0016791">
    <property type="term" value="F:phosphatase activity"/>
    <property type="evidence" value="ECO:0007669"/>
    <property type="project" value="TreeGrafter"/>
</dbReference>
<dbReference type="Gene3D" id="3.30.450.40">
    <property type="match status" value="2"/>
</dbReference>
<name>A0A7C3V223_9BACT</name>